<organism evidence="1 2">
    <name type="scientific">Candidatus Curtissbacteria bacterium RBG_13_40_7</name>
    <dbReference type="NCBI Taxonomy" id="1797706"/>
    <lineage>
        <taxon>Bacteria</taxon>
        <taxon>Candidatus Curtissiibacteriota</taxon>
    </lineage>
</organism>
<accession>A0A1F5FUG2</accession>
<dbReference type="EMBL" id="MFAU01000055">
    <property type="protein sequence ID" value="OGD83248.1"/>
    <property type="molecule type" value="Genomic_DNA"/>
</dbReference>
<evidence type="ECO:0000313" key="2">
    <source>
        <dbReference type="Proteomes" id="UP000179252"/>
    </source>
</evidence>
<comment type="caution">
    <text evidence="1">The sequence shown here is derived from an EMBL/GenBank/DDBJ whole genome shotgun (WGS) entry which is preliminary data.</text>
</comment>
<evidence type="ECO:0000313" key="1">
    <source>
        <dbReference type="EMBL" id="OGD83248.1"/>
    </source>
</evidence>
<dbReference type="Proteomes" id="UP000179252">
    <property type="component" value="Unassembled WGS sequence"/>
</dbReference>
<sequence>MKERYRDRQTRSDILCTRKTGQSLAGLGRAESMVISLKPKKHGAIDVQGTIDAIQLAKPPRRRHIDKRNLY</sequence>
<protein>
    <submittedName>
        <fullName evidence="1">Uncharacterized protein</fullName>
    </submittedName>
</protein>
<name>A0A1F5FUG2_9BACT</name>
<gene>
    <name evidence="1" type="ORF">A2165_00770</name>
</gene>
<dbReference type="AlphaFoldDB" id="A0A1F5FUG2"/>
<reference evidence="1 2" key="1">
    <citation type="journal article" date="2016" name="Nat. Commun.">
        <title>Thousands of microbial genomes shed light on interconnected biogeochemical processes in an aquifer system.</title>
        <authorList>
            <person name="Anantharaman K."/>
            <person name="Brown C.T."/>
            <person name="Hug L.A."/>
            <person name="Sharon I."/>
            <person name="Castelle C.J."/>
            <person name="Probst A.J."/>
            <person name="Thomas B.C."/>
            <person name="Singh A."/>
            <person name="Wilkins M.J."/>
            <person name="Karaoz U."/>
            <person name="Brodie E.L."/>
            <person name="Williams K.H."/>
            <person name="Hubbard S.S."/>
            <person name="Banfield J.F."/>
        </authorList>
    </citation>
    <scope>NUCLEOTIDE SEQUENCE [LARGE SCALE GENOMIC DNA]</scope>
</reference>
<proteinExistence type="predicted"/>